<dbReference type="GO" id="GO:0005634">
    <property type="term" value="C:nucleus"/>
    <property type="evidence" value="ECO:0007669"/>
    <property type="project" value="UniProtKB-SubCell"/>
</dbReference>
<dbReference type="EMBL" id="CM017875">
    <property type="protein sequence ID" value="KAG1339147.1"/>
    <property type="molecule type" value="Genomic_DNA"/>
</dbReference>
<comment type="caution">
    <text evidence="10">The sequence shown here is derived from an EMBL/GenBank/DDBJ whole genome shotgun (WGS) entry which is preliminary data.</text>
</comment>
<dbReference type="GO" id="GO:0004664">
    <property type="term" value="F:prephenate dehydratase activity"/>
    <property type="evidence" value="ECO:0007669"/>
    <property type="project" value="InterPro"/>
</dbReference>
<dbReference type="GO" id="GO:0003677">
    <property type="term" value="F:DNA binding"/>
    <property type="evidence" value="ECO:0007669"/>
    <property type="project" value="UniProtKB-UniRule"/>
</dbReference>
<feature type="region of interest" description="Disordered" evidence="7">
    <location>
        <begin position="223"/>
        <end position="242"/>
    </location>
</feature>
<evidence type="ECO:0000313" key="11">
    <source>
        <dbReference type="Proteomes" id="UP000797356"/>
    </source>
</evidence>
<dbReference type="Gene3D" id="3.40.190.10">
    <property type="entry name" value="Periplasmic binding protein-like II"/>
    <property type="match status" value="2"/>
</dbReference>
<evidence type="ECO:0000256" key="4">
    <source>
        <dbReference type="ARBA" id="ARBA00023239"/>
    </source>
</evidence>
<feature type="region of interest" description="Disordered" evidence="7">
    <location>
        <begin position="291"/>
        <end position="314"/>
    </location>
</feature>
<dbReference type="GO" id="GO:0006355">
    <property type="term" value="P:regulation of DNA-templated transcription"/>
    <property type="evidence" value="ECO:0007669"/>
    <property type="project" value="InterPro"/>
</dbReference>
<evidence type="ECO:0000259" key="8">
    <source>
        <dbReference type="PROSITE" id="PS50884"/>
    </source>
</evidence>
<evidence type="ECO:0000256" key="1">
    <source>
        <dbReference type="ARBA" id="ARBA00022605"/>
    </source>
</evidence>
<gene>
    <name evidence="10" type="ORF">COCNU_04G014530</name>
</gene>
<dbReference type="GO" id="GO:0008270">
    <property type="term" value="F:zinc ion binding"/>
    <property type="evidence" value="ECO:0007669"/>
    <property type="project" value="UniProtKB-KW"/>
</dbReference>
<dbReference type="PANTHER" id="PTHR21022">
    <property type="entry name" value="PREPHENATE DEHYDRATASE P PROTEIN"/>
    <property type="match status" value="1"/>
</dbReference>
<keyword evidence="4" id="KW-0456">Lyase</keyword>
<dbReference type="FunFam" id="3.40.190.10:FF:000031">
    <property type="entry name" value="Arogenate dehydratase"/>
    <property type="match status" value="1"/>
</dbReference>
<dbReference type="GO" id="GO:0047769">
    <property type="term" value="F:arogenate dehydratase activity"/>
    <property type="evidence" value="ECO:0007669"/>
    <property type="project" value="TreeGrafter"/>
</dbReference>
<dbReference type="Gene3D" id="3.30.70.260">
    <property type="match status" value="1"/>
</dbReference>
<comment type="pathway">
    <text evidence="5">Amino-acid biosynthesis.</text>
</comment>
<feature type="region of interest" description="Disordered" evidence="7">
    <location>
        <begin position="357"/>
        <end position="395"/>
    </location>
</feature>
<dbReference type="InterPro" id="IPR001086">
    <property type="entry name" value="Preph_deHydtase"/>
</dbReference>
<feature type="domain" description="Dof-type" evidence="8">
    <location>
        <begin position="312"/>
        <end position="366"/>
    </location>
</feature>
<dbReference type="AlphaFoldDB" id="A0A8K0I7L2"/>
<dbReference type="PROSITE" id="PS50884">
    <property type="entry name" value="ZF_DOF_2"/>
    <property type="match status" value="1"/>
</dbReference>
<keyword evidence="3" id="KW-0584">Phenylalanine biosynthesis</keyword>
<dbReference type="PROSITE" id="PS01361">
    <property type="entry name" value="ZF_DOF_1"/>
    <property type="match status" value="1"/>
</dbReference>
<dbReference type="CDD" id="cd13631">
    <property type="entry name" value="PBP2_Ct-PDT_like"/>
    <property type="match status" value="1"/>
</dbReference>
<dbReference type="PROSITE" id="PS00857">
    <property type="entry name" value="PREPHENATE_DEHYDR_1"/>
    <property type="match status" value="1"/>
</dbReference>
<keyword evidence="6" id="KW-0863">Zinc-finger</keyword>
<evidence type="ECO:0000259" key="9">
    <source>
        <dbReference type="PROSITE" id="PS51171"/>
    </source>
</evidence>
<evidence type="ECO:0000256" key="5">
    <source>
        <dbReference type="ARBA" id="ARBA00029440"/>
    </source>
</evidence>
<reference evidence="10" key="1">
    <citation type="journal article" date="2017" name="Gigascience">
        <title>The genome draft of coconut (Cocos nucifera).</title>
        <authorList>
            <person name="Xiao Y."/>
            <person name="Xu P."/>
            <person name="Fan H."/>
            <person name="Baudouin L."/>
            <person name="Xia W."/>
            <person name="Bocs S."/>
            <person name="Xu J."/>
            <person name="Li Q."/>
            <person name="Guo A."/>
            <person name="Zhou L."/>
            <person name="Li J."/>
            <person name="Wu Y."/>
            <person name="Ma Z."/>
            <person name="Armero A."/>
            <person name="Issali A.E."/>
            <person name="Liu N."/>
            <person name="Peng M."/>
            <person name="Yang Y."/>
        </authorList>
    </citation>
    <scope>NUCLEOTIDE SEQUENCE</scope>
    <source>
        <tissue evidence="10">Spear leaf of Hainan Tall coconut</tissue>
    </source>
</reference>
<dbReference type="InterPro" id="IPR018528">
    <property type="entry name" value="Preph_deHydtase_CS"/>
</dbReference>
<evidence type="ECO:0000256" key="2">
    <source>
        <dbReference type="ARBA" id="ARBA00023141"/>
    </source>
</evidence>
<evidence type="ECO:0000313" key="10">
    <source>
        <dbReference type="EMBL" id="KAG1339147.1"/>
    </source>
</evidence>
<keyword evidence="6" id="KW-0862">Zinc</keyword>
<dbReference type="Pfam" id="PF00800">
    <property type="entry name" value="PDT"/>
    <property type="match status" value="1"/>
</dbReference>
<evidence type="ECO:0000256" key="7">
    <source>
        <dbReference type="SAM" id="MobiDB-lite"/>
    </source>
</evidence>
<dbReference type="OrthoDB" id="1927254at2759"/>
<keyword evidence="6" id="KW-0479">Metal-binding</keyword>
<dbReference type="Pfam" id="PF02701">
    <property type="entry name" value="Zn_ribbon_Dof"/>
    <property type="match status" value="1"/>
</dbReference>
<keyword evidence="6" id="KW-0238">DNA-binding</keyword>
<keyword evidence="6" id="KW-0539">Nucleus</keyword>
<dbReference type="Proteomes" id="UP000797356">
    <property type="component" value="Chromosome 4"/>
</dbReference>
<dbReference type="PANTHER" id="PTHR21022:SF42">
    <property type="entry name" value="AROGENATE DEHYDRATASE_PREPHENATE DEHYDRATASE 2, CHLOROPLASTIC"/>
    <property type="match status" value="1"/>
</dbReference>
<keyword evidence="2" id="KW-0057">Aromatic amino acid biosynthesis</keyword>
<evidence type="ECO:0000256" key="6">
    <source>
        <dbReference type="PROSITE-ProRule" id="PRU00071"/>
    </source>
</evidence>
<proteinExistence type="predicted"/>
<sequence>MIAIRWRQRASAIASVQGDTGNGGNNNTGALELNSVFDDFQPDIAYKDSPSLPKPLSISDVSGSVDGSRLRVAYQAVERWLVDRAVLPIENSLGGSIHRNYDLLLRHKLHIVGEVKYAVRHCLLANPGVKKEDLKRVLSHPQALAQCEHTLTKLGVVREAVDDTAGAAKFVAVQKLQDAGAVASSLAAEIYGLDILAQDIQDDPDNVTRFLMLAREPIIPGTDKPFKIESRPRKKKPFRMTEDGSNGPLKYFDYLFYVDFEASMAAPNAQNALRHLKVMATLPLEEVLTGCPKTQQQQQQERKPRPQPEQNLKCPRCDSTNTKFCYYNNYSLSQPRYFCKGCRRYWTKGGSLRNVPVGGGCRKNKRSSSCTSKRAQDQGLATNSNPPLPTLLPPPLSYDPSDLSLAFARLHKPPTAGQLGLDDHDSFLLGNPNPGHIPPATPGFLDILRGGLFDTTTTTSSGFHNLYYGFGGHGSVEQVEDSVAGEEAVLPFDGGLSGATTTTTSSTPTTSQGSCKAADGGESKVFMGLQWPVGGGGNMAAMDHGRDYWNGGGSSWPGLINMM</sequence>
<dbReference type="InterPro" id="IPR003851">
    <property type="entry name" value="Znf_Dof"/>
</dbReference>
<feature type="compositionally biased region" description="Pro residues" evidence="7">
    <location>
        <begin position="386"/>
        <end position="395"/>
    </location>
</feature>
<feature type="compositionally biased region" description="Low complexity" evidence="7">
    <location>
        <begin position="500"/>
        <end position="511"/>
    </location>
</feature>
<evidence type="ECO:0000256" key="3">
    <source>
        <dbReference type="ARBA" id="ARBA00023222"/>
    </source>
</evidence>
<dbReference type="GO" id="GO:0009094">
    <property type="term" value="P:L-phenylalanine biosynthetic process"/>
    <property type="evidence" value="ECO:0007669"/>
    <property type="project" value="UniProtKB-KW"/>
</dbReference>
<reference evidence="10" key="2">
    <citation type="submission" date="2019-07" db="EMBL/GenBank/DDBJ databases">
        <authorList>
            <person name="Yang Y."/>
            <person name="Bocs S."/>
            <person name="Baudouin L."/>
        </authorList>
    </citation>
    <scope>NUCLEOTIDE SEQUENCE</scope>
    <source>
        <tissue evidence="10">Spear leaf of Hainan Tall coconut</tissue>
    </source>
</reference>
<name>A0A8K0I7L2_COCNU</name>
<feature type="domain" description="Prephenate dehydratase" evidence="9">
    <location>
        <begin position="36"/>
        <end position="215"/>
    </location>
</feature>
<dbReference type="SUPFAM" id="SSF53850">
    <property type="entry name" value="Periplasmic binding protein-like II"/>
    <property type="match status" value="1"/>
</dbReference>
<feature type="region of interest" description="Disordered" evidence="7">
    <location>
        <begin position="494"/>
        <end position="518"/>
    </location>
</feature>
<dbReference type="PROSITE" id="PS51171">
    <property type="entry name" value="PREPHENATE_DEHYDR_3"/>
    <property type="match status" value="1"/>
</dbReference>
<protein>
    <submittedName>
        <fullName evidence="10">Putative Arogenate dehydratase/prephenate dehydratase 2, chloroplastic</fullName>
    </submittedName>
</protein>
<accession>A0A8K0I7L2</accession>
<organism evidence="10 11">
    <name type="scientific">Cocos nucifera</name>
    <name type="common">Coconut palm</name>
    <dbReference type="NCBI Taxonomy" id="13894"/>
    <lineage>
        <taxon>Eukaryota</taxon>
        <taxon>Viridiplantae</taxon>
        <taxon>Streptophyta</taxon>
        <taxon>Embryophyta</taxon>
        <taxon>Tracheophyta</taxon>
        <taxon>Spermatophyta</taxon>
        <taxon>Magnoliopsida</taxon>
        <taxon>Liliopsida</taxon>
        <taxon>Arecaceae</taxon>
        <taxon>Arecoideae</taxon>
        <taxon>Cocoseae</taxon>
        <taxon>Attaleinae</taxon>
        <taxon>Cocos</taxon>
    </lineage>
</organism>
<keyword evidence="11" id="KW-1185">Reference proteome</keyword>
<comment type="subcellular location">
    <subcellularLocation>
        <location evidence="6">Nucleus</location>
    </subcellularLocation>
</comment>
<dbReference type="GO" id="GO:0009507">
    <property type="term" value="C:chloroplast"/>
    <property type="evidence" value="ECO:0007669"/>
    <property type="project" value="TreeGrafter"/>
</dbReference>
<keyword evidence="1" id="KW-0028">Amino-acid biosynthesis</keyword>